<comment type="catalytic activity">
    <reaction evidence="10">
        <text>L-isoleucine + 2-oxoglutarate = (S)-3-methyl-2-oxopentanoate + L-glutamate</text>
        <dbReference type="Rhea" id="RHEA:24801"/>
        <dbReference type="ChEBI" id="CHEBI:16810"/>
        <dbReference type="ChEBI" id="CHEBI:29985"/>
        <dbReference type="ChEBI" id="CHEBI:35146"/>
        <dbReference type="ChEBI" id="CHEBI:58045"/>
        <dbReference type="EC" id="2.6.1.42"/>
    </reaction>
</comment>
<dbReference type="PANTHER" id="PTHR11825">
    <property type="entry name" value="SUBGROUP IIII AMINOTRANSFERASE"/>
    <property type="match status" value="1"/>
</dbReference>
<keyword evidence="6 9" id="KW-0663">Pyridoxal phosphate</keyword>
<comment type="catalytic activity">
    <reaction evidence="10">
        <text>L-valine + 2-oxoglutarate = 3-methyl-2-oxobutanoate + L-glutamate</text>
        <dbReference type="Rhea" id="RHEA:24813"/>
        <dbReference type="ChEBI" id="CHEBI:11851"/>
        <dbReference type="ChEBI" id="CHEBI:16810"/>
        <dbReference type="ChEBI" id="CHEBI:29985"/>
        <dbReference type="ChEBI" id="CHEBI:57762"/>
        <dbReference type="EC" id="2.6.1.42"/>
    </reaction>
</comment>
<dbReference type="FunFam" id="3.20.10.10:FF:000004">
    <property type="entry name" value="Branched-chain-amino-acid aminotransferase"/>
    <property type="match status" value="1"/>
</dbReference>
<evidence type="ECO:0000256" key="4">
    <source>
        <dbReference type="ARBA" id="ARBA00022605"/>
    </source>
</evidence>
<dbReference type="GO" id="GO:0005739">
    <property type="term" value="C:mitochondrion"/>
    <property type="evidence" value="ECO:0007669"/>
    <property type="project" value="TreeGrafter"/>
</dbReference>
<sequence>MALPTFDEEELLQLLAEFVKLESRFILNSPGYSLYLQPAIIGTSAFRGVHRPSSALLYVIANHTGEFGDKKLGANYAPCIVPQQEAALRGFQQNLRLFGKEDYITEVGTMNLFIAIRDGKNNKELLTAPLDGTILNGVTRSSVLELSRERLVPKGWVVSERKYTMSEFAQAAQRGQLIEVFGTGTAAVICPVRTISYKGMLVDCGLSIGEEAGEITCQMRRWIEDIQYCNIEHEWGYLA</sequence>
<dbReference type="PROSITE" id="PS00770">
    <property type="entry name" value="AA_TRANSFER_CLASS_4"/>
    <property type="match status" value="1"/>
</dbReference>
<dbReference type="InterPro" id="IPR001544">
    <property type="entry name" value="Aminotrans_IV"/>
</dbReference>
<dbReference type="SUPFAM" id="SSF56752">
    <property type="entry name" value="D-aminoacid aminotransferase-like PLP-dependent enzymes"/>
    <property type="match status" value="1"/>
</dbReference>
<dbReference type="Pfam" id="PF01063">
    <property type="entry name" value="Aminotran_4"/>
    <property type="match status" value="1"/>
</dbReference>
<evidence type="ECO:0000256" key="9">
    <source>
        <dbReference type="RuleBase" id="RU004516"/>
    </source>
</evidence>
<evidence type="ECO:0000313" key="11">
    <source>
        <dbReference type="EMBL" id="QKX53954.1"/>
    </source>
</evidence>
<dbReference type="RefSeq" id="XP_035340133.1">
    <property type="nucleotide sequence ID" value="XM_035484240.1"/>
</dbReference>
<dbReference type="GeneID" id="55988547"/>
<comment type="similarity">
    <text evidence="2 8">Belongs to the class-IV pyridoxal-phosphate-dependent aminotransferase family.</text>
</comment>
<organism evidence="11 12">
    <name type="scientific">Talaromyces rugulosus</name>
    <name type="common">Penicillium rugulosum</name>
    <dbReference type="NCBI Taxonomy" id="121627"/>
    <lineage>
        <taxon>Eukaryota</taxon>
        <taxon>Fungi</taxon>
        <taxon>Dikarya</taxon>
        <taxon>Ascomycota</taxon>
        <taxon>Pezizomycotina</taxon>
        <taxon>Eurotiomycetes</taxon>
        <taxon>Eurotiomycetidae</taxon>
        <taxon>Eurotiales</taxon>
        <taxon>Trichocomaceae</taxon>
        <taxon>Talaromyces</taxon>
        <taxon>Talaromyces sect. Islandici</taxon>
    </lineage>
</organism>
<dbReference type="GO" id="GO:0004084">
    <property type="term" value="F:branched-chain-amino-acid transaminase activity"/>
    <property type="evidence" value="ECO:0007669"/>
    <property type="project" value="UniProtKB-EC"/>
</dbReference>
<dbReference type="Gene3D" id="3.30.470.10">
    <property type="match status" value="1"/>
</dbReference>
<evidence type="ECO:0000256" key="8">
    <source>
        <dbReference type="RuleBase" id="RU004106"/>
    </source>
</evidence>
<keyword evidence="7 10" id="KW-0100">Branched-chain amino acid biosynthesis</keyword>
<dbReference type="OrthoDB" id="1732691at2759"/>
<evidence type="ECO:0000256" key="6">
    <source>
        <dbReference type="ARBA" id="ARBA00022898"/>
    </source>
</evidence>
<keyword evidence="3 10" id="KW-0032">Aminotransferase</keyword>
<dbReference type="AlphaFoldDB" id="A0A7H8QJ29"/>
<name>A0A7H8QJ29_TALRU</name>
<evidence type="ECO:0000256" key="10">
    <source>
        <dbReference type="RuleBase" id="RU004517"/>
    </source>
</evidence>
<keyword evidence="4 10" id="KW-0028">Amino-acid biosynthesis</keyword>
<evidence type="ECO:0000256" key="1">
    <source>
        <dbReference type="ARBA" id="ARBA00001933"/>
    </source>
</evidence>
<reference evidence="12" key="1">
    <citation type="submission" date="2020-06" db="EMBL/GenBank/DDBJ databases">
        <title>A chromosome-scale genome assembly of Talaromyces rugulosus W13939.</title>
        <authorList>
            <person name="Wang B."/>
            <person name="Guo L."/>
            <person name="Ye K."/>
            <person name="Wang L."/>
        </authorList>
    </citation>
    <scope>NUCLEOTIDE SEQUENCE [LARGE SCALE GENOMIC DNA]</scope>
    <source>
        <strain evidence="12">W13939</strain>
    </source>
</reference>
<evidence type="ECO:0000256" key="7">
    <source>
        <dbReference type="ARBA" id="ARBA00023304"/>
    </source>
</evidence>
<dbReference type="EC" id="2.6.1.42" evidence="10"/>
<dbReference type="PANTHER" id="PTHR11825:SF44">
    <property type="entry name" value="BRANCHED-CHAIN-AMINO-ACID AMINOTRANSFERASE"/>
    <property type="match status" value="1"/>
</dbReference>
<dbReference type="InterPro" id="IPR043131">
    <property type="entry name" value="BCAT-like_N"/>
</dbReference>
<dbReference type="InterPro" id="IPR018300">
    <property type="entry name" value="Aminotrans_IV_CS"/>
</dbReference>
<dbReference type="InterPro" id="IPR036038">
    <property type="entry name" value="Aminotransferase-like"/>
</dbReference>
<dbReference type="GO" id="GO:0009099">
    <property type="term" value="P:L-valine biosynthetic process"/>
    <property type="evidence" value="ECO:0007669"/>
    <property type="project" value="TreeGrafter"/>
</dbReference>
<protein>
    <recommendedName>
        <fullName evidence="10">Branched-chain-amino-acid aminotransferase</fullName>
        <ecNumber evidence="10">2.6.1.42</ecNumber>
    </recommendedName>
</protein>
<evidence type="ECO:0000256" key="3">
    <source>
        <dbReference type="ARBA" id="ARBA00022576"/>
    </source>
</evidence>
<comment type="cofactor">
    <cofactor evidence="1 9">
        <name>pyridoxal 5'-phosphate</name>
        <dbReference type="ChEBI" id="CHEBI:597326"/>
    </cofactor>
</comment>
<evidence type="ECO:0000256" key="5">
    <source>
        <dbReference type="ARBA" id="ARBA00022679"/>
    </source>
</evidence>
<evidence type="ECO:0000256" key="2">
    <source>
        <dbReference type="ARBA" id="ARBA00009320"/>
    </source>
</evidence>
<dbReference type="EMBL" id="CP055898">
    <property type="protein sequence ID" value="QKX53954.1"/>
    <property type="molecule type" value="Genomic_DNA"/>
</dbReference>
<comment type="catalytic activity">
    <reaction evidence="10">
        <text>L-leucine + 2-oxoglutarate = 4-methyl-2-oxopentanoate + L-glutamate</text>
        <dbReference type="Rhea" id="RHEA:18321"/>
        <dbReference type="ChEBI" id="CHEBI:16810"/>
        <dbReference type="ChEBI" id="CHEBI:17865"/>
        <dbReference type="ChEBI" id="CHEBI:29985"/>
        <dbReference type="ChEBI" id="CHEBI:57427"/>
        <dbReference type="EC" id="2.6.1.42"/>
    </reaction>
</comment>
<dbReference type="KEGG" id="trg:TRUGW13939_01034"/>
<accession>A0A7H8QJ29</accession>
<dbReference type="Proteomes" id="UP000509510">
    <property type="component" value="Chromosome I"/>
</dbReference>
<evidence type="ECO:0000313" key="12">
    <source>
        <dbReference type="Proteomes" id="UP000509510"/>
    </source>
</evidence>
<keyword evidence="5 10" id="KW-0808">Transferase</keyword>
<dbReference type="InterPro" id="IPR043132">
    <property type="entry name" value="BCAT-like_C"/>
</dbReference>
<gene>
    <name evidence="11" type="ORF">TRUGW13939_01034</name>
</gene>
<proteinExistence type="inferred from homology"/>
<dbReference type="Gene3D" id="3.20.10.10">
    <property type="entry name" value="D-amino Acid Aminotransferase, subunit A, domain 2"/>
    <property type="match status" value="1"/>
</dbReference>
<dbReference type="GO" id="GO:0009098">
    <property type="term" value="P:L-leucine biosynthetic process"/>
    <property type="evidence" value="ECO:0007669"/>
    <property type="project" value="TreeGrafter"/>
</dbReference>
<dbReference type="InterPro" id="IPR005786">
    <property type="entry name" value="B_amino_transII"/>
</dbReference>
<keyword evidence="12" id="KW-1185">Reference proteome</keyword>